<organism evidence="2 3">
    <name type="scientific">Microbacterium helvum</name>
    <dbReference type="NCBI Taxonomy" id="2773713"/>
    <lineage>
        <taxon>Bacteria</taxon>
        <taxon>Bacillati</taxon>
        <taxon>Actinomycetota</taxon>
        <taxon>Actinomycetes</taxon>
        <taxon>Micrococcales</taxon>
        <taxon>Microbacteriaceae</taxon>
        <taxon>Microbacterium</taxon>
    </lineage>
</organism>
<reference evidence="2 3" key="1">
    <citation type="submission" date="2020-09" db="EMBL/GenBank/DDBJ databases">
        <title>Isolation and identification of active actinomycetes.</title>
        <authorList>
            <person name="Li X."/>
        </authorList>
    </citation>
    <scope>NUCLEOTIDE SEQUENCE [LARGE SCALE GENOMIC DNA]</scope>
    <source>
        <strain evidence="2 3">NEAU-LLC</strain>
    </source>
</reference>
<dbReference type="Proteomes" id="UP000598426">
    <property type="component" value="Unassembled WGS sequence"/>
</dbReference>
<evidence type="ECO:0000313" key="2">
    <source>
        <dbReference type="EMBL" id="MBD3943739.1"/>
    </source>
</evidence>
<comment type="caution">
    <text evidence="2">The sequence shown here is derived from an EMBL/GenBank/DDBJ whole genome shotgun (WGS) entry which is preliminary data.</text>
</comment>
<name>A0ABR8NUA5_9MICO</name>
<keyword evidence="1" id="KW-0472">Membrane</keyword>
<proteinExistence type="predicted"/>
<feature type="transmembrane region" description="Helical" evidence="1">
    <location>
        <begin position="168"/>
        <end position="185"/>
    </location>
</feature>
<feature type="transmembrane region" description="Helical" evidence="1">
    <location>
        <begin position="191"/>
        <end position="208"/>
    </location>
</feature>
<feature type="transmembrane region" description="Helical" evidence="1">
    <location>
        <begin position="87"/>
        <end position="108"/>
    </location>
</feature>
<evidence type="ECO:0000313" key="3">
    <source>
        <dbReference type="Proteomes" id="UP000598426"/>
    </source>
</evidence>
<keyword evidence="1" id="KW-0812">Transmembrane</keyword>
<dbReference type="RefSeq" id="WP_191173333.1">
    <property type="nucleotide sequence ID" value="NZ_JACXZS010000015.1"/>
</dbReference>
<protein>
    <recommendedName>
        <fullName evidence="4">DUF4386 domain-containing protein</fullName>
    </recommendedName>
</protein>
<feature type="transmembrane region" description="Helical" evidence="1">
    <location>
        <begin position="135"/>
        <end position="156"/>
    </location>
</feature>
<dbReference type="EMBL" id="JACXZS010000015">
    <property type="protein sequence ID" value="MBD3943739.1"/>
    <property type="molecule type" value="Genomic_DNA"/>
</dbReference>
<evidence type="ECO:0008006" key="4">
    <source>
        <dbReference type="Google" id="ProtNLM"/>
    </source>
</evidence>
<keyword evidence="3" id="KW-1185">Reference proteome</keyword>
<accession>A0ABR8NUA5</accession>
<keyword evidence="1" id="KW-1133">Transmembrane helix</keyword>
<evidence type="ECO:0000256" key="1">
    <source>
        <dbReference type="SAM" id="Phobius"/>
    </source>
</evidence>
<feature type="transmembrane region" description="Helical" evidence="1">
    <location>
        <begin position="7"/>
        <end position="29"/>
    </location>
</feature>
<sequence>MRTSLRVAGWGTLGFAIAFFAMFVINALINTVFVQYPEHPLAADMAADFGLGVLGTVLWSVCGVALGIATVGLAAVAWRGTGLTARVCLLFGAVATAGWMLSGAAILAQRTPMLNANIAAEQADPAAEGAVIEGLYLGIHLGGILFAIAAVPWLAIAAVGAARRVSKTVAVMLWIAAVGPFAGFAILGAQFGFLVVMVCFAVAGPILLRRARRTDAADPVAPVAADAVGA</sequence>
<feature type="transmembrane region" description="Helical" evidence="1">
    <location>
        <begin position="49"/>
        <end position="75"/>
    </location>
</feature>
<gene>
    <name evidence="2" type="ORF">IF188_18765</name>
</gene>